<keyword evidence="5 7" id="KW-1133">Transmembrane helix</keyword>
<reference evidence="9" key="1">
    <citation type="submission" date="2020-09" db="EMBL/GenBank/DDBJ databases">
        <title>Draft Genome Sequence of Paenibacillus sp. WST5.</title>
        <authorList>
            <person name="Bao Z."/>
        </authorList>
    </citation>
    <scope>NUCLEOTIDE SEQUENCE</scope>
    <source>
        <strain evidence="9">WST5</strain>
    </source>
</reference>
<dbReference type="PANTHER" id="PTHR43005:SF1">
    <property type="entry name" value="SPERMIDINE_PUTRESCINE TRANSPORT SYSTEM PERMEASE PROTEIN"/>
    <property type="match status" value="1"/>
</dbReference>
<name>A0A926KMH2_9BACL</name>
<feature type="domain" description="ABC transmembrane type-1" evidence="8">
    <location>
        <begin position="64"/>
        <end position="280"/>
    </location>
</feature>
<feature type="transmembrane region" description="Helical" evidence="7">
    <location>
        <begin position="12"/>
        <end position="32"/>
    </location>
</feature>
<keyword evidence="3" id="KW-1003">Cell membrane</keyword>
<organism evidence="9 10">
    <name type="scientific">Paenibacillus sedimenti</name>
    <dbReference type="NCBI Taxonomy" id="2770274"/>
    <lineage>
        <taxon>Bacteria</taxon>
        <taxon>Bacillati</taxon>
        <taxon>Bacillota</taxon>
        <taxon>Bacilli</taxon>
        <taxon>Bacillales</taxon>
        <taxon>Paenibacillaceae</taxon>
        <taxon>Paenibacillus</taxon>
    </lineage>
</organism>
<evidence type="ECO:0000256" key="7">
    <source>
        <dbReference type="RuleBase" id="RU363032"/>
    </source>
</evidence>
<accession>A0A926KMH2</accession>
<dbReference type="SUPFAM" id="SSF161098">
    <property type="entry name" value="MetI-like"/>
    <property type="match status" value="1"/>
</dbReference>
<proteinExistence type="inferred from homology"/>
<evidence type="ECO:0000259" key="8">
    <source>
        <dbReference type="PROSITE" id="PS50928"/>
    </source>
</evidence>
<dbReference type="GO" id="GO:0055085">
    <property type="term" value="P:transmembrane transport"/>
    <property type="evidence" value="ECO:0007669"/>
    <property type="project" value="InterPro"/>
</dbReference>
<dbReference type="CDD" id="cd06261">
    <property type="entry name" value="TM_PBP2"/>
    <property type="match status" value="1"/>
</dbReference>
<feature type="transmembrane region" description="Helical" evidence="7">
    <location>
        <begin position="199"/>
        <end position="221"/>
    </location>
</feature>
<dbReference type="Gene3D" id="1.10.3720.10">
    <property type="entry name" value="MetI-like"/>
    <property type="match status" value="1"/>
</dbReference>
<evidence type="ECO:0000313" key="10">
    <source>
        <dbReference type="Proteomes" id="UP000650466"/>
    </source>
</evidence>
<evidence type="ECO:0000313" key="9">
    <source>
        <dbReference type="EMBL" id="MBD0378740.1"/>
    </source>
</evidence>
<keyword evidence="10" id="KW-1185">Reference proteome</keyword>
<gene>
    <name evidence="9" type="ORF">ICC18_01215</name>
</gene>
<evidence type="ECO:0000256" key="2">
    <source>
        <dbReference type="ARBA" id="ARBA00022448"/>
    </source>
</evidence>
<evidence type="ECO:0000256" key="6">
    <source>
        <dbReference type="ARBA" id="ARBA00023136"/>
    </source>
</evidence>
<dbReference type="GO" id="GO:0005886">
    <property type="term" value="C:plasma membrane"/>
    <property type="evidence" value="ECO:0007669"/>
    <property type="project" value="UniProtKB-SubCell"/>
</dbReference>
<evidence type="ECO:0000256" key="3">
    <source>
        <dbReference type="ARBA" id="ARBA00022475"/>
    </source>
</evidence>
<dbReference type="RefSeq" id="WP_188172557.1">
    <property type="nucleotide sequence ID" value="NZ_JACVVD010000001.1"/>
</dbReference>
<dbReference type="InterPro" id="IPR035906">
    <property type="entry name" value="MetI-like_sf"/>
</dbReference>
<feature type="transmembrane region" description="Helical" evidence="7">
    <location>
        <begin position="153"/>
        <end position="178"/>
    </location>
</feature>
<dbReference type="InterPro" id="IPR000515">
    <property type="entry name" value="MetI-like"/>
</dbReference>
<protein>
    <submittedName>
        <fullName evidence="9">Sugar ABC transporter permease</fullName>
    </submittedName>
</protein>
<sequence length="293" mass="32907">MSSRDQKFSFLFFLPAFVFMILFFVYPMLLLFKDSFFDDEDPSKFIGLQHYTKALTSDTFYQSLSNTIEYVIGAVAIELILGMILALLLSTGFKGANIIRTLLLSPLMISPLVCGLIWKFMLNDQFGILNVILYNIGLVKTPQSILWLSDSKYALISCMIADVWLTTPFMMLILLAGIQGIPESLYEAARIDGANKFQNFLHITLPSLKPVIVVAVIIRIIDAAKSFDIIWVMTQGGPSGSSSLISTLIYKSVARYNQEGYASAMAVIFMIILLAICSFFFKQFWNPTKKAVR</sequence>
<dbReference type="Pfam" id="PF00528">
    <property type="entry name" value="BPD_transp_1"/>
    <property type="match status" value="1"/>
</dbReference>
<comment type="similarity">
    <text evidence="7">Belongs to the binding-protein-dependent transport system permease family.</text>
</comment>
<feature type="transmembrane region" description="Helical" evidence="7">
    <location>
        <begin position="70"/>
        <end position="89"/>
    </location>
</feature>
<dbReference type="EMBL" id="JACVVD010000001">
    <property type="protein sequence ID" value="MBD0378740.1"/>
    <property type="molecule type" value="Genomic_DNA"/>
</dbReference>
<dbReference type="AlphaFoldDB" id="A0A926KMH2"/>
<keyword evidence="2 7" id="KW-0813">Transport</keyword>
<dbReference type="PANTHER" id="PTHR43005">
    <property type="entry name" value="BLR7065 PROTEIN"/>
    <property type="match status" value="1"/>
</dbReference>
<evidence type="ECO:0000256" key="4">
    <source>
        <dbReference type="ARBA" id="ARBA00022692"/>
    </source>
</evidence>
<dbReference type="Proteomes" id="UP000650466">
    <property type="component" value="Unassembled WGS sequence"/>
</dbReference>
<feature type="transmembrane region" description="Helical" evidence="7">
    <location>
        <begin position="101"/>
        <end position="121"/>
    </location>
</feature>
<comment type="caution">
    <text evidence="9">The sequence shown here is derived from an EMBL/GenBank/DDBJ whole genome shotgun (WGS) entry which is preliminary data.</text>
</comment>
<feature type="transmembrane region" description="Helical" evidence="7">
    <location>
        <begin position="261"/>
        <end position="281"/>
    </location>
</feature>
<keyword evidence="6 7" id="KW-0472">Membrane</keyword>
<evidence type="ECO:0000256" key="1">
    <source>
        <dbReference type="ARBA" id="ARBA00004651"/>
    </source>
</evidence>
<dbReference type="PROSITE" id="PS50928">
    <property type="entry name" value="ABC_TM1"/>
    <property type="match status" value="1"/>
</dbReference>
<evidence type="ECO:0000256" key="5">
    <source>
        <dbReference type="ARBA" id="ARBA00022989"/>
    </source>
</evidence>
<comment type="subcellular location">
    <subcellularLocation>
        <location evidence="1 7">Cell membrane</location>
        <topology evidence="1 7">Multi-pass membrane protein</topology>
    </subcellularLocation>
</comment>
<keyword evidence="4 7" id="KW-0812">Transmembrane</keyword>